<dbReference type="RefSeq" id="WP_209027874.1">
    <property type="nucleotide sequence ID" value="NZ_CP072455.1"/>
</dbReference>
<evidence type="ECO:0000313" key="1">
    <source>
        <dbReference type="EMBL" id="QTL40322.1"/>
    </source>
</evidence>
<dbReference type="EMBL" id="CP072455">
    <property type="protein sequence ID" value="QTL40322.1"/>
    <property type="molecule type" value="Genomic_DNA"/>
</dbReference>
<proteinExistence type="predicted"/>
<protein>
    <recommendedName>
        <fullName evidence="3">Transposase</fullName>
    </recommendedName>
</protein>
<reference evidence="1 2" key="1">
    <citation type="submission" date="2021-03" db="EMBL/GenBank/DDBJ databases">
        <title>Complete Genome Sequence Data of Xenorhabdus budapestensis strain C72, a Candidate Biological Control Agent, from China.</title>
        <authorList>
            <person name="LI B."/>
            <person name="WANG S."/>
            <person name="QIU D."/>
        </authorList>
    </citation>
    <scope>NUCLEOTIDE SEQUENCE [LARGE SCALE GENOMIC DNA]</scope>
    <source>
        <strain evidence="1 2">C-7-2</strain>
    </source>
</reference>
<dbReference type="NCBIfam" id="NF047593">
    <property type="entry name" value="IS66_ISAeme5_TnpA"/>
    <property type="match status" value="1"/>
</dbReference>
<keyword evidence="2" id="KW-1185">Reference proteome</keyword>
<gene>
    <name evidence="1" type="ORF">HGO23_02595</name>
</gene>
<evidence type="ECO:0008006" key="3">
    <source>
        <dbReference type="Google" id="ProtNLM"/>
    </source>
</evidence>
<evidence type="ECO:0000313" key="2">
    <source>
        <dbReference type="Proteomes" id="UP000665047"/>
    </source>
</evidence>
<accession>A0ABX7VKL5</accession>
<organism evidence="1 2">
    <name type="scientific">Xenorhabdus budapestensis</name>
    <dbReference type="NCBI Taxonomy" id="290110"/>
    <lineage>
        <taxon>Bacteria</taxon>
        <taxon>Pseudomonadati</taxon>
        <taxon>Pseudomonadota</taxon>
        <taxon>Gammaproteobacteria</taxon>
        <taxon>Enterobacterales</taxon>
        <taxon>Morganellaceae</taxon>
        <taxon>Xenorhabdus</taxon>
    </lineage>
</organism>
<dbReference type="Proteomes" id="UP000665047">
    <property type="component" value="Chromosome"/>
</dbReference>
<name>A0ABX7VKL5_XENBU</name>
<sequence length="98" mass="11214">MTLTEKQQHWAAVIEAQKQSGLTVTAFCQHQEINLATFYYWSKKCRQQAEPQHLHPVVFDETLNTGHIVTLCLPGGIRVELSAALSSMQIRHWIEVLQ</sequence>